<gene>
    <name evidence="1" type="ORF">L6164_034891</name>
</gene>
<dbReference type="Proteomes" id="UP000828941">
    <property type="component" value="Chromosome 13"/>
</dbReference>
<sequence length="116" mass="14393">MILIQNHSGSMNLKMNPLFRSESFGNYYPEQNYTMMEKRQLFLRSYQFSRKKSLTERIKGSLVRVKKVVWLRLRYAVRLRRLVSYRFKCGFYYRRRRFFRLLNTHNRKTESSSCLW</sequence>
<evidence type="ECO:0000313" key="2">
    <source>
        <dbReference type="Proteomes" id="UP000828941"/>
    </source>
</evidence>
<proteinExistence type="predicted"/>
<comment type="caution">
    <text evidence="1">The sequence shown here is derived from an EMBL/GenBank/DDBJ whole genome shotgun (WGS) entry which is preliminary data.</text>
</comment>
<evidence type="ECO:0000313" key="1">
    <source>
        <dbReference type="EMBL" id="KAI4301631.1"/>
    </source>
</evidence>
<reference evidence="1 2" key="1">
    <citation type="journal article" date="2022" name="DNA Res.">
        <title>Chromosomal-level genome assembly of the orchid tree Bauhinia variegata (Leguminosae; Cercidoideae) supports the allotetraploid origin hypothesis of Bauhinia.</title>
        <authorList>
            <person name="Zhong Y."/>
            <person name="Chen Y."/>
            <person name="Zheng D."/>
            <person name="Pang J."/>
            <person name="Liu Y."/>
            <person name="Luo S."/>
            <person name="Meng S."/>
            <person name="Qian L."/>
            <person name="Wei D."/>
            <person name="Dai S."/>
            <person name="Zhou R."/>
        </authorList>
    </citation>
    <scope>NUCLEOTIDE SEQUENCE [LARGE SCALE GENOMIC DNA]</scope>
    <source>
        <strain evidence="1">BV-YZ2020</strain>
    </source>
</reference>
<keyword evidence="2" id="KW-1185">Reference proteome</keyword>
<accession>A0ACB9KW35</accession>
<organism evidence="1 2">
    <name type="scientific">Bauhinia variegata</name>
    <name type="common">Purple orchid tree</name>
    <name type="synonym">Phanera variegata</name>
    <dbReference type="NCBI Taxonomy" id="167791"/>
    <lineage>
        <taxon>Eukaryota</taxon>
        <taxon>Viridiplantae</taxon>
        <taxon>Streptophyta</taxon>
        <taxon>Embryophyta</taxon>
        <taxon>Tracheophyta</taxon>
        <taxon>Spermatophyta</taxon>
        <taxon>Magnoliopsida</taxon>
        <taxon>eudicotyledons</taxon>
        <taxon>Gunneridae</taxon>
        <taxon>Pentapetalae</taxon>
        <taxon>rosids</taxon>
        <taxon>fabids</taxon>
        <taxon>Fabales</taxon>
        <taxon>Fabaceae</taxon>
        <taxon>Cercidoideae</taxon>
        <taxon>Cercideae</taxon>
        <taxon>Bauhiniinae</taxon>
        <taxon>Bauhinia</taxon>
    </lineage>
</organism>
<dbReference type="EMBL" id="CM039438">
    <property type="protein sequence ID" value="KAI4301631.1"/>
    <property type="molecule type" value="Genomic_DNA"/>
</dbReference>
<protein>
    <submittedName>
        <fullName evidence="1">Uncharacterized protein</fullName>
    </submittedName>
</protein>
<name>A0ACB9KW35_BAUVA</name>